<dbReference type="GO" id="GO:0030655">
    <property type="term" value="P:beta-lactam antibiotic catabolic process"/>
    <property type="evidence" value="ECO:0007669"/>
    <property type="project" value="InterPro"/>
</dbReference>
<feature type="compositionally biased region" description="Low complexity" evidence="1">
    <location>
        <begin position="31"/>
        <end position="47"/>
    </location>
</feature>
<keyword evidence="5" id="KW-1185">Reference proteome</keyword>
<dbReference type="KEGG" id="mlz:F6J85_04555"/>
<dbReference type="PANTHER" id="PTHR35333">
    <property type="entry name" value="BETA-LACTAMASE"/>
    <property type="match status" value="1"/>
</dbReference>
<dbReference type="GO" id="GO:0046677">
    <property type="term" value="P:response to antibiotic"/>
    <property type="evidence" value="ECO:0007669"/>
    <property type="project" value="InterPro"/>
</dbReference>
<evidence type="ECO:0000256" key="2">
    <source>
        <dbReference type="SAM" id="SignalP"/>
    </source>
</evidence>
<feature type="signal peptide" evidence="2">
    <location>
        <begin position="1"/>
        <end position="38"/>
    </location>
</feature>
<dbReference type="InterPro" id="IPR000871">
    <property type="entry name" value="Beta-lactam_class-A"/>
</dbReference>
<dbReference type="Gene3D" id="3.40.710.10">
    <property type="entry name" value="DD-peptidase/beta-lactamase superfamily"/>
    <property type="match status" value="1"/>
</dbReference>
<evidence type="ECO:0000313" key="5">
    <source>
        <dbReference type="Proteomes" id="UP000325516"/>
    </source>
</evidence>
<name>A0A5J6L240_9MICO</name>
<organism evidence="4 5">
    <name type="scientific">Microbacterium lushaniae</name>
    <dbReference type="NCBI Taxonomy" id="2614639"/>
    <lineage>
        <taxon>Bacteria</taxon>
        <taxon>Bacillati</taxon>
        <taxon>Actinomycetota</taxon>
        <taxon>Actinomycetes</taxon>
        <taxon>Micrococcales</taxon>
        <taxon>Microbacteriaceae</taxon>
        <taxon>Microbacterium</taxon>
    </lineage>
</organism>
<dbReference type="Proteomes" id="UP000325516">
    <property type="component" value="Chromosome"/>
</dbReference>
<keyword evidence="2" id="KW-0732">Signal</keyword>
<gene>
    <name evidence="4" type="ORF">F6J85_04555</name>
</gene>
<dbReference type="Pfam" id="PF13354">
    <property type="entry name" value="Beta-lactamase2"/>
    <property type="match status" value="1"/>
</dbReference>
<dbReference type="AlphaFoldDB" id="A0A5J6L240"/>
<dbReference type="EMBL" id="CP044232">
    <property type="protein sequence ID" value="QEW02441.1"/>
    <property type="molecule type" value="Genomic_DNA"/>
</dbReference>
<dbReference type="InterPro" id="IPR012338">
    <property type="entry name" value="Beta-lactam/transpept-like"/>
</dbReference>
<sequence length="741" mass="77203">MTHRSPLRRSHVARASALLLAVACALTSSLTTSSGAVAAPTPETTVSPPAPSPSPTEEQPAPAPSPASPAPEDVGDRIEPATPSPTPTQNPLAPDRVTPPTDEVPDDRPAPVDPEPRSAPRAVVPPDAVAVPNASRVSGQDRYGTSVAAAQNAFPSGAATVLVTAGNAPADAIVAAGLAARLQAPLLYVRAGSVPPAVADELARLSPERIVVVGGAGVVQDAVLTQLQRWAPDVRRYGGGDRYESSRIALASVGEAIDTVYLAGGQGTVDAALASVTAASSGRGVLLVRGAVAVDEPTLTALRSIGATKTVIVGGLGTVSARHEESLRAAGFTVSRLVAPNRYAQSILMAGQRTAPAQRAIVVNSFTDPDLTVAAALAGATAQPLYYAIEPCTPDAVAADISARRVGVTAVGGPAWLGPAVLVNRNCSAEKDLRQRNLNAAIRATAAQYPGSFSVSVRQMDGLGVVTDVNGGVLREPASMMKLYAAWAVLHKIERGEASWGTMLPSGLDLSTCVYVMIHASDNGCHSDIVHWIGIGNLNAFIRASGWSQTTYGSVPYGTSVLYAGNRTTTNDLVLLLDRLHGAKKISRPYADHLLTLMSAQIWRSRIASGIPPGVRQATKPGALWIDSGLLQGDSGVVWGPKSTYVISIVGDQAPPQAALRAISRTVYEFFNGSFGTAAWYPVEQMVTVRATALRTSPAGAMTVVVPAGVPIEVLDADRNWYKVRYGNRQLWTVVNDLRNR</sequence>
<evidence type="ECO:0000313" key="4">
    <source>
        <dbReference type="EMBL" id="QEW02441.1"/>
    </source>
</evidence>
<dbReference type="PANTHER" id="PTHR35333:SF5">
    <property type="entry name" value="CONSERVED LIPOPROTEIN LPQF-RELATED"/>
    <property type="match status" value="1"/>
</dbReference>
<evidence type="ECO:0000256" key="1">
    <source>
        <dbReference type="SAM" id="MobiDB-lite"/>
    </source>
</evidence>
<dbReference type="InterPro" id="IPR007253">
    <property type="entry name" value="Cell_wall-bd_2"/>
</dbReference>
<protein>
    <recommendedName>
        <fullName evidence="3">Beta-lactamase class A catalytic domain-containing protein</fullName>
    </recommendedName>
</protein>
<dbReference type="Pfam" id="PF04122">
    <property type="entry name" value="CW_binding_2"/>
    <property type="match status" value="2"/>
</dbReference>
<accession>A0A5J6L240</accession>
<feature type="compositionally biased region" description="Basic and acidic residues" evidence="1">
    <location>
        <begin position="106"/>
        <end position="118"/>
    </location>
</feature>
<feature type="compositionally biased region" description="Low complexity" evidence="1">
    <location>
        <begin position="119"/>
        <end position="132"/>
    </location>
</feature>
<dbReference type="SUPFAM" id="SSF56601">
    <property type="entry name" value="beta-lactamase/transpeptidase-like"/>
    <property type="match status" value="1"/>
</dbReference>
<reference evidence="5" key="1">
    <citation type="submission" date="2019-09" db="EMBL/GenBank/DDBJ databases">
        <title>Mumia zhuanghuii sp. nov. isolated from the intestinal contents of plateau pika (Ochotona curzoniae) in the Qinghai-Tibet plateau of China.</title>
        <authorList>
            <person name="Tian Z."/>
        </authorList>
    </citation>
    <scope>NUCLEOTIDE SEQUENCE [LARGE SCALE GENOMIC DNA]</scope>
    <source>
        <strain evidence="5">L-031</strain>
    </source>
</reference>
<feature type="chain" id="PRO_5023898445" description="Beta-lactamase class A catalytic domain-containing protein" evidence="2">
    <location>
        <begin position="39"/>
        <end position="741"/>
    </location>
</feature>
<evidence type="ECO:0000259" key="3">
    <source>
        <dbReference type="Pfam" id="PF13354"/>
    </source>
</evidence>
<feature type="domain" description="Beta-lactamase class A catalytic" evidence="3">
    <location>
        <begin position="457"/>
        <end position="649"/>
    </location>
</feature>
<dbReference type="InterPro" id="IPR045155">
    <property type="entry name" value="Beta-lactam_cat"/>
</dbReference>
<proteinExistence type="predicted"/>
<dbReference type="GO" id="GO:0008800">
    <property type="term" value="F:beta-lactamase activity"/>
    <property type="evidence" value="ECO:0007669"/>
    <property type="project" value="InterPro"/>
</dbReference>
<feature type="region of interest" description="Disordered" evidence="1">
    <location>
        <begin position="31"/>
        <end position="139"/>
    </location>
</feature>